<dbReference type="CDD" id="cd06578">
    <property type="entry name" value="HemD"/>
    <property type="match status" value="1"/>
</dbReference>
<accession>A0A1H8INP7</accession>
<dbReference type="PANTHER" id="PTHR40082">
    <property type="entry name" value="BLR5956 PROTEIN"/>
    <property type="match status" value="1"/>
</dbReference>
<dbReference type="InterPro" id="IPR003754">
    <property type="entry name" value="4pyrrol_synth_uPrphyn_synth"/>
</dbReference>
<sequence>MGKRTLEGKKIALAGSRRVEEMSKLVESFGGIPLPRPVQGTVLPEEGENLERRLIEWVRGDMDWFIFTTGIGIQTLLNTAQRMGIEQELVERLKQAKLAGRGYKVAGELKKLGLQCVVHDDDGTTKGLVRALSPYEFEGCSVALQLPGEPVPNVVQLLGQKGARVHEILPYRHEPNGTDLLDQLVNEILNGEVDAVAFTSGSQVRFVFSYARKRGLHIPLVESFSSRTAAVAVGKYTAGCLREEGVGRVIVPKVERMGSMIVALSRYYESIEKGTVPKTALGTNLMIHSANDL</sequence>
<protein>
    <submittedName>
        <fullName evidence="2">Uroporphyrinogen-III synthase</fullName>
    </submittedName>
</protein>
<dbReference type="EMBL" id="FOCQ01000018">
    <property type="protein sequence ID" value="SEN69695.1"/>
    <property type="molecule type" value="Genomic_DNA"/>
</dbReference>
<reference evidence="2 3" key="1">
    <citation type="submission" date="2016-10" db="EMBL/GenBank/DDBJ databases">
        <authorList>
            <person name="de Groot N.N."/>
        </authorList>
    </citation>
    <scope>NUCLEOTIDE SEQUENCE [LARGE SCALE GENOMIC DNA]</scope>
    <source>
        <strain evidence="2 3">DSM 46701</strain>
    </source>
</reference>
<feature type="domain" description="Tetrapyrrole biosynthesis uroporphyrinogen III synthase" evidence="1">
    <location>
        <begin position="21"/>
        <end position="261"/>
    </location>
</feature>
<evidence type="ECO:0000313" key="3">
    <source>
        <dbReference type="Proteomes" id="UP000199695"/>
    </source>
</evidence>
<dbReference type="InterPro" id="IPR039793">
    <property type="entry name" value="UROS/Hem4"/>
</dbReference>
<dbReference type="SUPFAM" id="SSF69618">
    <property type="entry name" value="HemD-like"/>
    <property type="match status" value="1"/>
</dbReference>
<dbReference type="Proteomes" id="UP000199695">
    <property type="component" value="Unassembled WGS sequence"/>
</dbReference>
<dbReference type="STRING" id="1173111.SAMN05444955_11848"/>
<dbReference type="AlphaFoldDB" id="A0A1H8INP7"/>
<name>A0A1H8INP7_9BACL</name>
<organism evidence="2 3">
    <name type="scientific">Lihuaxuella thermophila</name>
    <dbReference type="NCBI Taxonomy" id="1173111"/>
    <lineage>
        <taxon>Bacteria</taxon>
        <taxon>Bacillati</taxon>
        <taxon>Bacillota</taxon>
        <taxon>Bacilli</taxon>
        <taxon>Bacillales</taxon>
        <taxon>Thermoactinomycetaceae</taxon>
        <taxon>Lihuaxuella</taxon>
    </lineage>
</organism>
<proteinExistence type="predicted"/>
<dbReference type="GO" id="GO:0004852">
    <property type="term" value="F:uroporphyrinogen-III synthase activity"/>
    <property type="evidence" value="ECO:0007669"/>
    <property type="project" value="InterPro"/>
</dbReference>
<dbReference type="InterPro" id="IPR036108">
    <property type="entry name" value="4pyrrol_syn_uPrphyn_synt_sf"/>
</dbReference>
<dbReference type="GO" id="GO:0006780">
    <property type="term" value="P:uroporphyrinogen III biosynthetic process"/>
    <property type="evidence" value="ECO:0007669"/>
    <property type="project" value="InterPro"/>
</dbReference>
<dbReference type="PANTHER" id="PTHR40082:SF1">
    <property type="entry name" value="BLR5956 PROTEIN"/>
    <property type="match status" value="1"/>
</dbReference>
<dbReference type="Gene3D" id="3.40.50.10090">
    <property type="match status" value="2"/>
</dbReference>
<dbReference type="Pfam" id="PF02602">
    <property type="entry name" value="HEM4"/>
    <property type="match status" value="1"/>
</dbReference>
<evidence type="ECO:0000259" key="1">
    <source>
        <dbReference type="Pfam" id="PF02602"/>
    </source>
</evidence>
<dbReference type="OrthoDB" id="9775656at2"/>
<evidence type="ECO:0000313" key="2">
    <source>
        <dbReference type="EMBL" id="SEN69695.1"/>
    </source>
</evidence>
<gene>
    <name evidence="2" type="ORF">SAMN05444955_11848</name>
</gene>
<keyword evidence="3" id="KW-1185">Reference proteome</keyword>
<dbReference type="RefSeq" id="WP_089972328.1">
    <property type="nucleotide sequence ID" value="NZ_FOCQ01000018.1"/>
</dbReference>
<dbReference type="NCBIfam" id="NF004584">
    <property type="entry name" value="PRK05928.2-1"/>
    <property type="match status" value="1"/>
</dbReference>